<keyword evidence="2" id="KW-1185">Reference proteome</keyword>
<proteinExistence type="predicted"/>
<accession>A0A914EEB4</accession>
<dbReference type="InterPro" id="IPR000719">
    <property type="entry name" value="Prot_kinase_dom"/>
</dbReference>
<dbReference type="Pfam" id="PF07714">
    <property type="entry name" value="PK_Tyr_Ser-Thr"/>
    <property type="match status" value="1"/>
</dbReference>
<dbReference type="Proteomes" id="UP000887540">
    <property type="component" value="Unplaced"/>
</dbReference>
<dbReference type="InterPro" id="IPR051681">
    <property type="entry name" value="Ser/Thr_Kinases-Pseudokinases"/>
</dbReference>
<dbReference type="AlphaFoldDB" id="A0A914EEB4"/>
<dbReference type="PROSITE" id="PS50011">
    <property type="entry name" value="PROTEIN_KINASE_DOM"/>
    <property type="match status" value="1"/>
</dbReference>
<evidence type="ECO:0000259" key="1">
    <source>
        <dbReference type="PROSITE" id="PS50011"/>
    </source>
</evidence>
<evidence type="ECO:0000313" key="2">
    <source>
        <dbReference type="Proteomes" id="UP000887540"/>
    </source>
</evidence>
<protein>
    <submittedName>
        <fullName evidence="3">Protein kinase domain-containing protein</fullName>
    </submittedName>
</protein>
<organism evidence="2 3">
    <name type="scientific">Acrobeloides nanus</name>
    <dbReference type="NCBI Taxonomy" id="290746"/>
    <lineage>
        <taxon>Eukaryota</taxon>
        <taxon>Metazoa</taxon>
        <taxon>Ecdysozoa</taxon>
        <taxon>Nematoda</taxon>
        <taxon>Chromadorea</taxon>
        <taxon>Rhabditida</taxon>
        <taxon>Tylenchina</taxon>
        <taxon>Cephalobomorpha</taxon>
        <taxon>Cephaloboidea</taxon>
        <taxon>Cephalobidae</taxon>
        <taxon>Acrobeloides</taxon>
    </lineage>
</organism>
<dbReference type="WBParaSite" id="ACRNAN_scaffold7172.g24259.t1">
    <property type="protein sequence ID" value="ACRNAN_scaffold7172.g24259.t1"/>
    <property type="gene ID" value="ACRNAN_scaffold7172.g24259"/>
</dbReference>
<dbReference type="Gene3D" id="1.10.510.10">
    <property type="entry name" value="Transferase(Phosphotransferase) domain 1"/>
    <property type="match status" value="1"/>
</dbReference>
<dbReference type="InterPro" id="IPR011009">
    <property type="entry name" value="Kinase-like_dom_sf"/>
</dbReference>
<dbReference type="GO" id="GO:0005524">
    <property type="term" value="F:ATP binding"/>
    <property type="evidence" value="ECO:0007669"/>
    <property type="project" value="InterPro"/>
</dbReference>
<evidence type="ECO:0000313" key="3">
    <source>
        <dbReference type="WBParaSite" id="ACRNAN_scaffold7172.g24259.t1"/>
    </source>
</evidence>
<reference evidence="3" key="1">
    <citation type="submission" date="2022-11" db="UniProtKB">
        <authorList>
            <consortium name="WormBaseParasite"/>
        </authorList>
    </citation>
    <scope>IDENTIFICATION</scope>
</reference>
<dbReference type="PANTHER" id="PTHR44329">
    <property type="entry name" value="SERINE/THREONINE-PROTEIN KINASE TNNI3K-RELATED"/>
    <property type="match status" value="1"/>
</dbReference>
<sequence length="137" mass="16084">MAPETLVRGNKLNEKVDIWSFGVILWEMLMREQPYKERKKAEFIVVPLLKQNLSLRPLPEMVPNVLKNLLKECLDRVPDRRPSFSEIVDAIPKIREAIIHIDEKTWHNISQQHIQIDSIDHWAATEAAYLVLRNHSK</sequence>
<dbReference type="InterPro" id="IPR001245">
    <property type="entry name" value="Ser-Thr/Tyr_kinase_cat_dom"/>
</dbReference>
<name>A0A914EEB4_9BILA</name>
<feature type="domain" description="Protein kinase" evidence="1">
    <location>
        <begin position="1"/>
        <end position="94"/>
    </location>
</feature>
<dbReference type="GO" id="GO:0004674">
    <property type="term" value="F:protein serine/threonine kinase activity"/>
    <property type="evidence" value="ECO:0007669"/>
    <property type="project" value="TreeGrafter"/>
</dbReference>
<dbReference type="SUPFAM" id="SSF56112">
    <property type="entry name" value="Protein kinase-like (PK-like)"/>
    <property type="match status" value="1"/>
</dbReference>